<proteinExistence type="predicted"/>
<evidence type="ECO:0000313" key="3">
    <source>
        <dbReference type="WBParaSite" id="jg3375"/>
    </source>
</evidence>
<evidence type="ECO:0000313" key="2">
    <source>
        <dbReference type="Proteomes" id="UP000887574"/>
    </source>
</evidence>
<dbReference type="PROSITE" id="PS00028">
    <property type="entry name" value="ZINC_FINGER_C2H2_1"/>
    <property type="match status" value="1"/>
</dbReference>
<evidence type="ECO:0000259" key="1">
    <source>
        <dbReference type="PROSITE" id="PS00028"/>
    </source>
</evidence>
<feature type="domain" description="C2H2-type" evidence="1">
    <location>
        <begin position="253"/>
        <end position="276"/>
    </location>
</feature>
<dbReference type="Proteomes" id="UP000887574">
    <property type="component" value="Unplaced"/>
</dbReference>
<protein>
    <submittedName>
        <fullName evidence="3">C2H2-type domain-containing protein</fullName>
    </submittedName>
</protein>
<reference evidence="3" key="1">
    <citation type="submission" date="2022-11" db="UniProtKB">
        <authorList>
            <consortium name="WormBaseParasite"/>
        </authorList>
    </citation>
    <scope>IDENTIFICATION</scope>
</reference>
<accession>A0A915EAX3</accession>
<dbReference type="InterPro" id="IPR013087">
    <property type="entry name" value="Znf_C2H2_type"/>
</dbReference>
<dbReference type="WBParaSite" id="jg3375">
    <property type="protein sequence ID" value="jg3375"/>
    <property type="gene ID" value="jg3375"/>
</dbReference>
<name>A0A915EAX3_9BILA</name>
<dbReference type="SUPFAM" id="SSF47769">
    <property type="entry name" value="SAM/Pointed domain"/>
    <property type="match status" value="1"/>
</dbReference>
<dbReference type="Gene3D" id="1.10.150.50">
    <property type="entry name" value="Transcription Factor, Ets-1"/>
    <property type="match status" value="1"/>
</dbReference>
<keyword evidence="2" id="KW-1185">Reference proteome</keyword>
<dbReference type="InterPro" id="IPR013761">
    <property type="entry name" value="SAM/pointed_sf"/>
</dbReference>
<dbReference type="AlphaFoldDB" id="A0A915EAX3"/>
<sequence length="439" mass="50537">MKYRTASACVDWLSKILMLPPRLLVPHSSHKNWAHLLALNYIQESGDVTTKAITDAVSSDVTWSSGKVGYSYLNFGPKADQFDKFLSRVREVLRRRNKEDVDIRQFKQYAHQLGRENLYTTKMPLIELVLDKCLTCWVSARTERISKLKGFLKQCKVEGHAAVYQRSLDFEQRGLKHMTGPRGRAVQFVNLLNRLIVEQESESGDYPKEVDFTGRKDQQLDLMQMEISHRHVSFRNTFFPLMSYNSNVAELHCMFSQCPKNVNSKAEMREHIKLQHSNGVESGMCFQCVFRWNKDKNKSAVLRFTNLIAHCKNYHFNNWICHTCSKIVPNPVRARKIKELESCSELQSLLAKGVANWTAKDSESFVKWVAGCISNDELPTYKFHSEQISGRVLLRIKEDTCERMGFSIGMASTLMEFIDALKSASPFEALMECKNNYSV</sequence>
<organism evidence="2 3">
    <name type="scientific">Ditylenchus dipsaci</name>
    <dbReference type="NCBI Taxonomy" id="166011"/>
    <lineage>
        <taxon>Eukaryota</taxon>
        <taxon>Metazoa</taxon>
        <taxon>Ecdysozoa</taxon>
        <taxon>Nematoda</taxon>
        <taxon>Chromadorea</taxon>
        <taxon>Rhabditida</taxon>
        <taxon>Tylenchina</taxon>
        <taxon>Tylenchomorpha</taxon>
        <taxon>Sphaerularioidea</taxon>
        <taxon>Anguinidae</taxon>
        <taxon>Anguininae</taxon>
        <taxon>Ditylenchus</taxon>
    </lineage>
</organism>